<dbReference type="AlphaFoldDB" id="A0A0B8PAV7"/>
<dbReference type="EMBL" id="BBSA01000001">
    <property type="protein sequence ID" value="GAM60323.1"/>
    <property type="molecule type" value="Genomic_DNA"/>
</dbReference>
<dbReference type="Gene3D" id="3.40.190.10">
    <property type="entry name" value="Periplasmic binding protein-like II"/>
    <property type="match status" value="1"/>
</dbReference>
<dbReference type="SUPFAM" id="SSF53850">
    <property type="entry name" value="Periplasmic binding protein-like II"/>
    <property type="match status" value="1"/>
</dbReference>
<sequence length="77" mass="9070">MNWSSQELNQVLGEMMRSDDASYRELAQQVSTILAEEMPVIPVVFYTQQVSVNQRVQNFQFDPFENNYRVSEMYLAQ</sequence>
<proteinExistence type="predicted"/>
<dbReference type="Proteomes" id="UP000031670">
    <property type="component" value="Unassembled WGS sequence"/>
</dbReference>
<evidence type="ECO:0000313" key="1">
    <source>
        <dbReference type="EMBL" id="GAM60323.1"/>
    </source>
</evidence>
<reference evidence="1 2" key="2">
    <citation type="submission" date="2015-01" db="EMBL/GenBank/DDBJ databases">
        <authorList>
            <consortium name="NBRP consortium"/>
            <person name="Sawabe T."/>
            <person name="Meirelles P."/>
            <person name="Feng G."/>
            <person name="Sayaka M."/>
            <person name="Hattori M."/>
            <person name="Ohkuma M."/>
        </authorList>
    </citation>
    <scope>NUCLEOTIDE SEQUENCE [LARGE SCALE GENOMIC DNA]</scope>
    <source>
        <strain evidence="1 2">JCM19232</strain>
    </source>
</reference>
<comment type="caution">
    <text evidence="1">The sequence shown here is derived from an EMBL/GenBank/DDBJ whole genome shotgun (WGS) entry which is preliminary data.</text>
</comment>
<dbReference type="Gene3D" id="3.10.105.10">
    <property type="entry name" value="Dipeptide-binding Protein, Domain 3"/>
    <property type="match status" value="1"/>
</dbReference>
<gene>
    <name evidence="1" type="ORF">JCM19232_656</name>
</gene>
<reference evidence="1 2" key="1">
    <citation type="submission" date="2015-01" db="EMBL/GenBank/DDBJ databases">
        <title>Vibrio sp. C5 JCM 19232 whole genome shotgun sequence.</title>
        <authorList>
            <person name="Sawabe T."/>
            <person name="Meirelles P."/>
            <person name="Feng G."/>
            <person name="Sayaka M."/>
            <person name="Hattori M."/>
            <person name="Ohkuma M."/>
        </authorList>
    </citation>
    <scope>NUCLEOTIDE SEQUENCE [LARGE SCALE GENOMIC DNA]</scope>
    <source>
        <strain evidence="1 2">JCM19232</strain>
    </source>
</reference>
<protein>
    <submittedName>
        <fullName evidence="1">Oligopeptide ABC transporter</fullName>
    </submittedName>
</protein>
<organism evidence="1 2">
    <name type="scientific">Vibrio ishigakensis</name>
    <dbReference type="NCBI Taxonomy" id="1481914"/>
    <lineage>
        <taxon>Bacteria</taxon>
        <taxon>Pseudomonadati</taxon>
        <taxon>Pseudomonadota</taxon>
        <taxon>Gammaproteobacteria</taxon>
        <taxon>Vibrionales</taxon>
        <taxon>Vibrionaceae</taxon>
        <taxon>Vibrio</taxon>
    </lineage>
</organism>
<name>A0A0B8PAV7_9VIBR</name>
<accession>A0A0B8PAV7</accession>
<evidence type="ECO:0000313" key="2">
    <source>
        <dbReference type="Proteomes" id="UP000031670"/>
    </source>
</evidence>